<organism evidence="1 2">
    <name type="scientific">Brassica cretica</name>
    <name type="common">Mustard</name>
    <dbReference type="NCBI Taxonomy" id="69181"/>
    <lineage>
        <taxon>Eukaryota</taxon>
        <taxon>Viridiplantae</taxon>
        <taxon>Streptophyta</taxon>
        <taxon>Embryophyta</taxon>
        <taxon>Tracheophyta</taxon>
        <taxon>Spermatophyta</taxon>
        <taxon>Magnoliopsida</taxon>
        <taxon>eudicotyledons</taxon>
        <taxon>Gunneridae</taxon>
        <taxon>Pentapetalae</taxon>
        <taxon>rosids</taxon>
        <taxon>malvids</taxon>
        <taxon>Brassicales</taxon>
        <taxon>Brassicaceae</taxon>
        <taxon>Brassiceae</taxon>
        <taxon>Brassica</taxon>
    </lineage>
</organism>
<comment type="caution">
    <text evidence="1">The sequence shown here is derived from an EMBL/GenBank/DDBJ whole genome shotgun (WGS) entry which is preliminary data.</text>
</comment>
<dbReference type="Proteomes" id="UP000712600">
    <property type="component" value="Unassembled WGS sequence"/>
</dbReference>
<reference evidence="1" key="1">
    <citation type="submission" date="2019-12" db="EMBL/GenBank/DDBJ databases">
        <title>Genome sequencing and annotation of Brassica cretica.</title>
        <authorList>
            <person name="Studholme D.J."/>
            <person name="Sarris P."/>
        </authorList>
    </citation>
    <scope>NUCLEOTIDE SEQUENCE</scope>
    <source>
        <strain evidence="1">PFS-109/04</strain>
        <tissue evidence="1">Leaf</tissue>
    </source>
</reference>
<sequence>MVVSGRVYALGPVGFCLNRMFSIVTLKQSSGKDENFYGAKGRVNEQMVCTVSAFLSSNNIEAELRKRREFLYHTIYGTKGRLNEQMISGTEVAVMVLILCFLKDSRCPWGSRFQFDHVFLPVLESEPWHSSCQ</sequence>
<protein>
    <submittedName>
        <fullName evidence="1">Uncharacterized protein</fullName>
    </submittedName>
</protein>
<evidence type="ECO:0000313" key="2">
    <source>
        <dbReference type="Proteomes" id="UP000712600"/>
    </source>
</evidence>
<accession>A0A8S9SDS4</accession>
<dbReference type="EMBL" id="QGKX02000004">
    <property type="protein sequence ID" value="KAF3598827.1"/>
    <property type="molecule type" value="Genomic_DNA"/>
</dbReference>
<proteinExistence type="predicted"/>
<dbReference type="AlphaFoldDB" id="A0A8S9SDS4"/>
<name>A0A8S9SDS4_BRACR</name>
<evidence type="ECO:0000313" key="1">
    <source>
        <dbReference type="EMBL" id="KAF3598827.1"/>
    </source>
</evidence>
<gene>
    <name evidence="1" type="ORF">F2Q69_00034158</name>
</gene>